<evidence type="ECO:0000313" key="2">
    <source>
        <dbReference type="Proteomes" id="UP000284605"/>
    </source>
</evidence>
<protein>
    <submittedName>
        <fullName evidence="1">Uncharacterized protein</fullName>
    </submittedName>
</protein>
<evidence type="ECO:0000313" key="1">
    <source>
        <dbReference type="EMBL" id="RJF89311.1"/>
    </source>
</evidence>
<comment type="caution">
    <text evidence="1">The sequence shown here is derived from an EMBL/GenBank/DDBJ whole genome shotgun (WGS) entry which is preliminary data.</text>
</comment>
<gene>
    <name evidence="1" type="ORF">D3874_21980</name>
</gene>
<accession>A0A418WGZ4</accession>
<reference evidence="1 2" key="1">
    <citation type="submission" date="2018-09" db="EMBL/GenBank/DDBJ databases">
        <authorList>
            <person name="Zhu H."/>
        </authorList>
    </citation>
    <scope>NUCLEOTIDE SEQUENCE [LARGE SCALE GENOMIC DNA]</scope>
    <source>
        <strain evidence="1 2">K1W22B-8</strain>
    </source>
</reference>
<organism evidence="1 2">
    <name type="scientific">Oleomonas cavernae</name>
    <dbReference type="NCBI Taxonomy" id="2320859"/>
    <lineage>
        <taxon>Bacteria</taxon>
        <taxon>Pseudomonadati</taxon>
        <taxon>Pseudomonadota</taxon>
        <taxon>Alphaproteobacteria</taxon>
        <taxon>Acetobacterales</taxon>
        <taxon>Acetobacteraceae</taxon>
        <taxon>Oleomonas</taxon>
    </lineage>
</organism>
<dbReference type="Proteomes" id="UP000284605">
    <property type="component" value="Unassembled WGS sequence"/>
</dbReference>
<dbReference type="AlphaFoldDB" id="A0A418WGZ4"/>
<keyword evidence="2" id="KW-1185">Reference proteome</keyword>
<sequence length="91" mass="10064">MAREPAAAGGSLVLVARDGERLEQQAQDPAQRLSVEERVHYAENLIDPLVNSKTVYPLGRDGSSYTAASRVARKSPIAPWAWLAEQWNGYR</sequence>
<name>A0A418WGZ4_9PROT</name>
<dbReference type="EMBL" id="QYUK01000011">
    <property type="protein sequence ID" value="RJF89311.1"/>
    <property type="molecule type" value="Genomic_DNA"/>
</dbReference>
<proteinExistence type="predicted"/>